<evidence type="ECO:0000313" key="2">
    <source>
        <dbReference type="Proteomes" id="UP001519460"/>
    </source>
</evidence>
<protein>
    <submittedName>
        <fullName evidence="1">Uncharacterized protein</fullName>
    </submittedName>
</protein>
<accession>A0ABD0LS97</accession>
<gene>
    <name evidence="1" type="ORF">BaRGS_00006773</name>
</gene>
<proteinExistence type="predicted"/>
<sequence length="96" mass="11252">MTRCYRLNHSIPSQPHYTVSTTVYRLNHSIQSQNTVDNRCHITVTAKEHTNSVTHTSITEFYRLNHIIQFQPQYTVSTTVYRLATLWIIGVVTLRF</sequence>
<dbReference type="AlphaFoldDB" id="A0ABD0LS97"/>
<comment type="caution">
    <text evidence="1">The sequence shown here is derived from an EMBL/GenBank/DDBJ whole genome shotgun (WGS) entry which is preliminary data.</text>
</comment>
<keyword evidence="2" id="KW-1185">Reference proteome</keyword>
<dbReference type="Proteomes" id="UP001519460">
    <property type="component" value="Unassembled WGS sequence"/>
</dbReference>
<name>A0ABD0LS97_9CAEN</name>
<dbReference type="EMBL" id="JACVVK020000028">
    <property type="protein sequence ID" value="KAK7502021.1"/>
    <property type="molecule type" value="Genomic_DNA"/>
</dbReference>
<reference evidence="1 2" key="1">
    <citation type="journal article" date="2023" name="Sci. Data">
        <title>Genome assembly of the Korean intertidal mud-creeper Batillaria attramentaria.</title>
        <authorList>
            <person name="Patra A.K."/>
            <person name="Ho P.T."/>
            <person name="Jun S."/>
            <person name="Lee S.J."/>
            <person name="Kim Y."/>
            <person name="Won Y.J."/>
        </authorList>
    </citation>
    <scope>NUCLEOTIDE SEQUENCE [LARGE SCALE GENOMIC DNA]</scope>
    <source>
        <strain evidence="1">Wonlab-2016</strain>
    </source>
</reference>
<evidence type="ECO:0000313" key="1">
    <source>
        <dbReference type="EMBL" id="KAK7502021.1"/>
    </source>
</evidence>
<organism evidence="1 2">
    <name type="scientific">Batillaria attramentaria</name>
    <dbReference type="NCBI Taxonomy" id="370345"/>
    <lineage>
        <taxon>Eukaryota</taxon>
        <taxon>Metazoa</taxon>
        <taxon>Spiralia</taxon>
        <taxon>Lophotrochozoa</taxon>
        <taxon>Mollusca</taxon>
        <taxon>Gastropoda</taxon>
        <taxon>Caenogastropoda</taxon>
        <taxon>Sorbeoconcha</taxon>
        <taxon>Cerithioidea</taxon>
        <taxon>Batillariidae</taxon>
        <taxon>Batillaria</taxon>
    </lineage>
</organism>